<dbReference type="NCBIfam" id="TIGR01643">
    <property type="entry name" value="YD_repeat_2x"/>
    <property type="match status" value="12"/>
</dbReference>
<keyword evidence="8" id="KW-1185">Reference proteome</keyword>
<dbReference type="SUPFAM" id="SSF50969">
    <property type="entry name" value="YVTN repeat-like/Quinoprotein amine dehydrogenase"/>
    <property type="match status" value="1"/>
</dbReference>
<dbReference type="PANTHER" id="PTHR32305">
    <property type="match status" value="1"/>
</dbReference>
<dbReference type="InterPro" id="IPR011044">
    <property type="entry name" value="Quino_amine_DH_bsu"/>
</dbReference>
<organism evidence="7 8">
    <name type="scientific">Saccharomonospora piscinae</name>
    <dbReference type="NCBI Taxonomy" id="687388"/>
    <lineage>
        <taxon>Bacteria</taxon>
        <taxon>Bacillati</taxon>
        <taxon>Actinomycetota</taxon>
        <taxon>Actinomycetes</taxon>
        <taxon>Pseudonocardiales</taxon>
        <taxon>Pseudonocardiaceae</taxon>
        <taxon>Saccharomonospora</taxon>
    </lineage>
</organism>
<feature type="compositionally biased region" description="Gly residues" evidence="2">
    <location>
        <begin position="293"/>
        <end position="309"/>
    </location>
</feature>
<dbReference type="InterPro" id="IPR006530">
    <property type="entry name" value="YD"/>
</dbReference>
<feature type="domain" description="HNH/Endo VII superfamily nuclease toxins" evidence="4">
    <location>
        <begin position="1412"/>
        <end position="1490"/>
    </location>
</feature>
<dbReference type="EMBL" id="MWIH01000008">
    <property type="protein sequence ID" value="OQO90005.1"/>
    <property type="molecule type" value="Genomic_DNA"/>
</dbReference>
<proteinExistence type="predicted"/>
<evidence type="ECO:0000259" key="3">
    <source>
        <dbReference type="Pfam" id="PF03527"/>
    </source>
</evidence>
<dbReference type="Pfam" id="PF03527">
    <property type="entry name" value="RHS"/>
    <property type="match status" value="1"/>
</dbReference>
<feature type="domain" description="Teneurin-like YD-shell" evidence="6">
    <location>
        <begin position="1056"/>
        <end position="1200"/>
    </location>
</feature>
<feature type="domain" description="Teneurin-like YD-shell" evidence="6">
    <location>
        <begin position="586"/>
        <end position="800"/>
    </location>
</feature>
<keyword evidence="1" id="KW-0677">Repeat</keyword>
<comment type="caution">
    <text evidence="7">The sequence shown here is derived from an EMBL/GenBank/DDBJ whole genome shotgun (WGS) entry which is preliminary data.</text>
</comment>
<dbReference type="InterPro" id="IPR028048">
    <property type="entry name" value="Tox-HNH-EHHH"/>
</dbReference>
<feature type="domain" description="DUF6531" evidence="5">
    <location>
        <begin position="342"/>
        <end position="413"/>
    </location>
</feature>
<dbReference type="Gene3D" id="1.10.287.1060">
    <property type="entry name" value="ESAT-6-like"/>
    <property type="match status" value="1"/>
</dbReference>
<evidence type="ECO:0000259" key="6">
    <source>
        <dbReference type="Pfam" id="PF25023"/>
    </source>
</evidence>
<dbReference type="PANTHER" id="PTHR32305:SF15">
    <property type="entry name" value="PROTEIN RHSA-RELATED"/>
    <property type="match status" value="1"/>
</dbReference>
<dbReference type="InterPro" id="IPR022385">
    <property type="entry name" value="Rhs_assc_core"/>
</dbReference>
<feature type="domain" description="RHS protein conserved region" evidence="3">
    <location>
        <begin position="1266"/>
        <end position="1299"/>
    </location>
</feature>
<dbReference type="InterPro" id="IPR001826">
    <property type="entry name" value="RHS"/>
</dbReference>
<dbReference type="InterPro" id="IPR036689">
    <property type="entry name" value="ESAT-6-like_sf"/>
</dbReference>
<evidence type="ECO:0000256" key="1">
    <source>
        <dbReference type="ARBA" id="ARBA00022737"/>
    </source>
</evidence>
<gene>
    <name evidence="7" type="ORF">B1813_19445</name>
</gene>
<dbReference type="Pfam" id="PF25023">
    <property type="entry name" value="TEN_YD-shell"/>
    <property type="match status" value="3"/>
</dbReference>
<evidence type="ECO:0000259" key="4">
    <source>
        <dbReference type="Pfam" id="PF15657"/>
    </source>
</evidence>
<dbReference type="InterPro" id="IPR050708">
    <property type="entry name" value="T6SS_VgrG/RHS"/>
</dbReference>
<feature type="domain" description="Teneurin-like YD-shell" evidence="6">
    <location>
        <begin position="837"/>
        <end position="956"/>
    </location>
</feature>
<dbReference type="NCBIfam" id="TIGR03696">
    <property type="entry name" value="Rhs_assc_core"/>
    <property type="match status" value="1"/>
</dbReference>
<evidence type="ECO:0000256" key="2">
    <source>
        <dbReference type="SAM" id="MobiDB-lite"/>
    </source>
</evidence>
<feature type="compositionally biased region" description="Basic and acidic residues" evidence="2">
    <location>
        <begin position="310"/>
        <end position="323"/>
    </location>
</feature>
<evidence type="ECO:0000259" key="5">
    <source>
        <dbReference type="Pfam" id="PF20148"/>
    </source>
</evidence>
<feature type="compositionally biased region" description="Polar residues" evidence="2">
    <location>
        <begin position="255"/>
        <end position="272"/>
    </location>
</feature>
<reference evidence="7 8" key="1">
    <citation type="submission" date="2017-02" db="EMBL/GenBank/DDBJ databases">
        <title>Draft genome of Saccharomonospora sp. 154.</title>
        <authorList>
            <person name="Alonso-Carmona G.S."/>
            <person name="De La Haba R."/>
            <person name="Vera-Gargallo B."/>
            <person name="Sandoval-Trujillo A.H."/>
            <person name="Ramirez-Duran N."/>
            <person name="Ventosa A."/>
        </authorList>
    </citation>
    <scope>NUCLEOTIDE SEQUENCE [LARGE SCALE GENOMIC DNA]</scope>
    <source>
        <strain evidence="7 8">LRS4.154</strain>
    </source>
</reference>
<name>A0A1V8ZYK1_SACPI</name>
<dbReference type="SUPFAM" id="SSF140453">
    <property type="entry name" value="EsxAB dimer-like"/>
    <property type="match status" value="1"/>
</dbReference>
<dbReference type="Pfam" id="PF20148">
    <property type="entry name" value="DUF6531"/>
    <property type="match status" value="1"/>
</dbReference>
<evidence type="ECO:0000313" key="7">
    <source>
        <dbReference type="EMBL" id="OQO90005.1"/>
    </source>
</evidence>
<feature type="region of interest" description="Disordered" evidence="2">
    <location>
        <begin position="245"/>
        <end position="338"/>
    </location>
</feature>
<protein>
    <submittedName>
        <fullName evidence="7">Type IV secretion protein Rhs</fullName>
    </submittedName>
</protein>
<accession>A0A1V8ZYK1</accession>
<dbReference type="Proteomes" id="UP000192591">
    <property type="component" value="Unassembled WGS sequence"/>
</dbReference>
<dbReference type="InterPro" id="IPR056823">
    <property type="entry name" value="TEN-like_YD-shell"/>
</dbReference>
<sequence length="1497" mass="162496">MMAYADVEDPAALLAQDPGLAGGSSIEDAIADAGFQVQAVNWVWQKVVGEDLVSSIITPITGDFEKIAEAAAQWNNVRDALQAVRNNLNAGLEELRPAWAGDAAESFSELIGTTWTLGIEADAQTAKLIGVALSKVADGSKRACDQALQLIERLVNKLIEAAAMLPIPVVGWGRAVKLVYDGIQIYNAIMDLIDGIRSIIEGAQQVIGGITSVGTALSQLGGSGNLNSALNSANDLGQGVADVRDGASSVRDGATQASSAAGDVRTSTSSAVDNARGLSDERGATRETSPSSGGDGSATGTGASSGDGGDSGRPRPGSDDPARPQDPQTTRTPEDFRVCENDPVDIASGEVVLGQTDLTLPGVLPLVLRRTHISGYRAGESFGRTWAATVDQRLEFDSDGVVYVADDGMILVYPMPERGGRVLPRFGPRWPLQRTEHGYTVTRRGPARVLHFPAASASGTARLAAIADRNGNRIDIDRGPDGAVAAVRHDGGYHVDVATEQGRVSELRLRGQRGGEATVLRYGYDDTGALTEVVNSSGRAMRFDYDPEGRLTRWIDRNGEWYRYLYDSEGRCVANQGSGGFLNGTFSYDPGNRTTRFTDALGNITTYVLDERGNVAVRTDPLGASVRSEWDEHDRLVTRTDALGRTTHHTYDADGNLIAVTRPDGSRSSAEYNELGLPVTVTDPDGAVWRHDYDERGNLLALTDPTGATRRHTYDERGHHVATVDETGARRTVRTDAAGLPVAITDPAGATMRHVRDLFGRIVETVDPLGGRTRFRYNVEGRVVARTDPHGATEHWRYDGEGNTVSYTDAMGRATRIETTHFDLPSRQVLPDGSWLQYGYDANLRPTSVTTSHGLDWTYVYDEAGRLVRETDFNGRVLHYEYDPAGQLTARTNGAGETTRFSYDALGRVRERDAEGAVSRFEFDPAGRLVRAVNSDADVTLHRDALGRVLAERVNGRTSGYGYDAAGRRTLRRTPTGSESSWSYTANHRPAALHTGGHDVTFGYDAAGREIERLIDGGTVLAQSWTPGHRLLSQTLSTSAGTPAGNPGGRAARLVQERTFHYHADGHLAAVDDRVGGPRRFELDPVGRITDVTGPGWREQYSYDALGNVAAGSWPGGDAAGARQFAGNLVRSAGGVRYHYDAQGRLVRREKTRLSRKPGVWHYTWNAEDRLVGVTTPDGARWRYRYDALGRRIAKQRVNGGGEIAEEVLFTWDGTVLAEQVHSSGTATTWDWAPGSYRPLTQLTRVRRNPADTASQEWIDQRFHAIVTDLAGTPTELVDAEGGLAWHAARSVWGATVSERAAVSVPLRFPGQYHDPESGLNYNYQRHYDPETGRYVSNDPLGLAPAANPHAYVPNPTLWLDPWGLAACNTYYQTRDEALGAAYDRAGIPRGTDPDAVWEVGNDYLRYGEPDYRHSEDLGTHGRYMQFETDNGSRVIAEHTSDPNAPGPHFHAGQPKIDPTREMVDFGWSDRPNSEIERYSQIGGSHHMFYGVAPPGS</sequence>
<dbReference type="STRING" id="1962155.B1813_19445"/>
<dbReference type="InterPro" id="IPR045351">
    <property type="entry name" value="DUF6531"/>
</dbReference>
<evidence type="ECO:0000313" key="8">
    <source>
        <dbReference type="Proteomes" id="UP000192591"/>
    </source>
</evidence>
<dbReference type="Gene3D" id="2.180.10.10">
    <property type="entry name" value="RHS repeat-associated core"/>
    <property type="match status" value="3"/>
</dbReference>
<dbReference type="Pfam" id="PF15657">
    <property type="entry name" value="Tox-HNH-EHHH"/>
    <property type="match status" value="1"/>
</dbReference>